<dbReference type="AlphaFoldDB" id="A0A836F1Y9"/>
<dbReference type="PANTHER" id="PTHR11405:SF5">
    <property type="entry name" value="CAD PROTEIN"/>
    <property type="match status" value="1"/>
</dbReference>
<keyword evidence="1" id="KW-0436">Ligase</keyword>
<dbReference type="GO" id="GO:0006541">
    <property type="term" value="P:glutamine metabolic process"/>
    <property type="evidence" value="ECO:0007669"/>
    <property type="project" value="TreeGrafter"/>
</dbReference>
<feature type="non-terminal residue" evidence="5">
    <location>
        <position position="1"/>
    </location>
</feature>
<dbReference type="Gene3D" id="3.30.470.20">
    <property type="entry name" value="ATP-grasp fold, B domain"/>
    <property type="match status" value="1"/>
</dbReference>
<name>A0A836F1Y9_9HYME</name>
<keyword evidence="3" id="KW-0067">ATP-binding</keyword>
<protein>
    <submittedName>
        <fullName evidence="5">PYR1 protein</fullName>
    </submittedName>
</protein>
<dbReference type="GO" id="GO:0006228">
    <property type="term" value="P:UTP biosynthetic process"/>
    <property type="evidence" value="ECO:0007669"/>
    <property type="project" value="TreeGrafter"/>
</dbReference>
<comment type="caution">
    <text evidence="5">The sequence shown here is derived from an EMBL/GenBank/DDBJ whole genome shotgun (WGS) entry which is preliminary data.</text>
</comment>
<evidence type="ECO:0000313" key="5">
    <source>
        <dbReference type="EMBL" id="KAG5311501.1"/>
    </source>
</evidence>
<dbReference type="GO" id="GO:0006207">
    <property type="term" value="P:'de novo' pyrimidine nucleobase biosynthetic process"/>
    <property type="evidence" value="ECO:0007669"/>
    <property type="project" value="TreeGrafter"/>
</dbReference>
<organism evidence="5 6">
    <name type="scientific">Acromyrmex insinuator</name>
    <dbReference type="NCBI Taxonomy" id="230686"/>
    <lineage>
        <taxon>Eukaryota</taxon>
        <taxon>Metazoa</taxon>
        <taxon>Ecdysozoa</taxon>
        <taxon>Arthropoda</taxon>
        <taxon>Hexapoda</taxon>
        <taxon>Insecta</taxon>
        <taxon>Pterygota</taxon>
        <taxon>Neoptera</taxon>
        <taxon>Endopterygota</taxon>
        <taxon>Hymenoptera</taxon>
        <taxon>Apocrita</taxon>
        <taxon>Aculeata</taxon>
        <taxon>Formicoidea</taxon>
        <taxon>Formicidae</taxon>
        <taxon>Myrmicinae</taxon>
        <taxon>Acromyrmex</taxon>
    </lineage>
</organism>
<dbReference type="Proteomes" id="UP000667349">
    <property type="component" value="Unassembled WGS sequence"/>
</dbReference>
<evidence type="ECO:0000313" key="6">
    <source>
        <dbReference type="Proteomes" id="UP000667349"/>
    </source>
</evidence>
<dbReference type="SUPFAM" id="SSF56059">
    <property type="entry name" value="Glutathione synthetase ATP-binding domain-like"/>
    <property type="match status" value="1"/>
</dbReference>
<dbReference type="EMBL" id="JAANHZ010000389">
    <property type="protein sequence ID" value="KAG5311501.1"/>
    <property type="molecule type" value="Genomic_DNA"/>
</dbReference>
<dbReference type="GO" id="GO:0005829">
    <property type="term" value="C:cytosol"/>
    <property type="evidence" value="ECO:0007669"/>
    <property type="project" value="TreeGrafter"/>
</dbReference>
<evidence type="ECO:0000256" key="2">
    <source>
        <dbReference type="ARBA" id="ARBA00022741"/>
    </source>
</evidence>
<feature type="domain" description="Carbamoyl phosphate synthase ATP-binding" evidence="4">
    <location>
        <begin position="175"/>
        <end position="182"/>
    </location>
</feature>
<evidence type="ECO:0000256" key="1">
    <source>
        <dbReference type="ARBA" id="ARBA00022598"/>
    </source>
</evidence>
<dbReference type="GO" id="GO:0019240">
    <property type="term" value="P:citrulline biosynthetic process"/>
    <property type="evidence" value="ECO:0007669"/>
    <property type="project" value="TreeGrafter"/>
</dbReference>
<evidence type="ECO:0000259" key="4">
    <source>
        <dbReference type="PROSITE" id="PS00867"/>
    </source>
</evidence>
<sequence>MESPEGSTTVPRQTEMTAEEAVSQIEETSSMQMVLRFCGRCGSCKRNSADGVCGVNTFCFQGEIINILKIDTGSDVLILSDLVEPSQCKIKINNCNLKYPTGEKMSINYKVHTKVRLGNYLVEIPMLVAKINDEYVLGRFSREIQFVRTDHASLKWLKSFQGFERPVGTDNELKVIECNVRVSRSFPFVSKTLDHDFVATATRLIIGETIEPVDVLAGCGKVGVKVPQFSFSRLAGVTQIGSSSEEQKFDYAKQEL</sequence>
<dbReference type="PANTHER" id="PTHR11405">
    <property type="entry name" value="CARBAMOYLTRANSFERASE FAMILY MEMBER"/>
    <property type="match status" value="1"/>
</dbReference>
<dbReference type="PROSITE" id="PS00867">
    <property type="entry name" value="CPSASE_2"/>
    <property type="match status" value="1"/>
</dbReference>
<keyword evidence="6" id="KW-1185">Reference proteome</keyword>
<dbReference type="InterPro" id="IPR005479">
    <property type="entry name" value="CPAse_ATP-bd"/>
</dbReference>
<evidence type="ECO:0000256" key="3">
    <source>
        <dbReference type="ARBA" id="ARBA00022840"/>
    </source>
</evidence>
<gene>
    <name evidence="5" type="primary">R_2</name>
    <name evidence="5" type="ORF">G6Z75_0004173</name>
</gene>
<dbReference type="GO" id="GO:0004070">
    <property type="term" value="F:aspartate carbamoyltransferase activity"/>
    <property type="evidence" value="ECO:0007669"/>
    <property type="project" value="TreeGrafter"/>
</dbReference>
<dbReference type="GO" id="GO:0004088">
    <property type="term" value="F:carbamoyl-phosphate synthase (glutamine-hydrolyzing) activity"/>
    <property type="evidence" value="ECO:0007669"/>
    <property type="project" value="TreeGrafter"/>
</dbReference>
<dbReference type="GO" id="GO:0005524">
    <property type="term" value="F:ATP binding"/>
    <property type="evidence" value="ECO:0007669"/>
    <property type="project" value="UniProtKB-KW"/>
</dbReference>
<accession>A0A836F1Y9</accession>
<proteinExistence type="predicted"/>
<dbReference type="GO" id="GO:0004151">
    <property type="term" value="F:dihydroorotase activity"/>
    <property type="evidence" value="ECO:0007669"/>
    <property type="project" value="TreeGrafter"/>
</dbReference>
<reference evidence="5" key="1">
    <citation type="submission" date="2020-02" db="EMBL/GenBank/DDBJ databases">
        <title>Relaxed selection underlies rapid genomic changes in the transitions from sociality to social parasitism in ants.</title>
        <authorList>
            <person name="Bi X."/>
        </authorList>
    </citation>
    <scope>NUCLEOTIDE SEQUENCE</scope>
    <source>
        <strain evidence="5">BGI-DK2013a</strain>
        <tissue evidence="5">Whole body</tissue>
    </source>
</reference>
<keyword evidence="2" id="KW-0547">Nucleotide-binding</keyword>
<feature type="non-terminal residue" evidence="5">
    <location>
        <position position="256"/>
    </location>
</feature>